<evidence type="ECO:0000259" key="1">
    <source>
        <dbReference type="Pfam" id="PF08244"/>
    </source>
</evidence>
<gene>
    <name evidence="2" type="ORF">ACFPYJ_29225</name>
</gene>
<proteinExistence type="predicted"/>
<dbReference type="SUPFAM" id="SSF49899">
    <property type="entry name" value="Concanavalin A-like lectins/glucanases"/>
    <property type="match status" value="1"/>
</dbReference>
<dbReference type="InterPro" id="IPR013320">
    <property type="entry name" value="ConA-like_dom_sf"/>
</dbReference>
<feature type="domain" description="Glycosyl hydrolase family 32 C-terminal" evidence="1">
    <location>
        <begin position="15"/>
        <end position="77"/>
    </location>
</feature>
<evidence type="ECO:0000313" key="2">
    <source>
        <dbReference type="EMBL" id="MFC5653121.1"/>
    </source>
</evidence>
<dbReference type="Proteomes" id="UP001596047">
    <property type="component" value="Unassembled WGS sequence"/>
</dbReference>
<protein>
    <submittedName>
        <fullName evidence="2">GH32 C-terminal domain-containing protein</fullName>
    </submittedName>
</protein>
<accession>A0ABW0W4M9</accession>
<keyword evidence="3" id="KW-1185">Reference proteome</keyword>
<dbReference type="Pfam" id="PF08244">
    <property type="entry name" value="Glyco_hydro_32C"/>
    <property type="match status" value="1"/>
</dbReference>
<dbReference type="RefSeq" id="WP_379191779.1">
    <property type="nucleotide sequence ID" value="NZ_JBHSOW010000116.1"/>
</dbReference>
<comment type="caution">
    <text evidence="2">The sequence shown here is derived from an EMBL/GenBank/DDBJ whole genome shotgun (WGS) entry which is preliminary data.</text>
</comment>
<sequence>MLNTYCTIGNVSNPMGGKLELGGESLRLHVYLDRSMIEAYANGLKSLTTRAYLSRPDSLGLQVYGDGSLTVISMEVWTMQACFH</sequence>
<evidence type="ECO:0000313" key="3">
    <source>
        <dbReference type="Proteomes" id="UP001596047"/>
    </source>
</evidence>
<dbReference type="EMBL" id="JBHSOW010000116">
    <property type="protein sequence ID" value="MFC5653121.1"/>
    <property type="molecule type" value="Genomic_DNA"/>
</dbReference>
<dbReference type="InterPro" id="IPR013189">
    <property type="entry name" value="Glyco_hydro_32_C"/>
</dbReference>
<dbReference type="Gene3D" id="2.60.120.560">
    <property type="entry name" value="Exo-inulinase, domain 1"/>
    <property type="match status" value="1"/>
</dbReference>
<reference evidence="3" key="1">
    <citation type="journal article" date="2019" name="Int. J. Syst. Evol. Microbiol.">
        <title>The Global Catalogue of Microorganisms (GCM) 10K type strain sequencing project: providing services to taxonomists for standard genome sequencing and annotation.</title>
        <authorList>
            <consortium name="The Broad Institute Genomics Platform"/>
            <consortium name="The Broad Institute Genome Sequencing Center for Infectious Disease"/>
            <person name="Wu L."/>
            <person name="Ma J."/>
        </authorList>
    </citation>
    <scope>NUCLEOTIDE SEQUENCE [LARGE SCALE GENOMIC DNA]</scope>
    <source>
        <strain evidence="3">CGMCC 1.3240</strain>
    </source>
</reference>
<organism evidence="2 3">
    <name type="scientific">Paenibacillus solisilvae</name>
    <dbReference type="NCBI Taxonomy" id="2486751"/>
    <lineage>
        <taxon>Bacteria</taxon>
        <taxon>Bacillati</taxon>
        <taxon>Bacillota</taxon>
        <taxon>Bacilli</taxon>
        <taxon>Bacillales</taxon>
        <taxon>Paenibacillaceae</taxon>
        <taxon>Paenibacillus</taxon>
    </lineage>
</organism>
<name>A0ABW0W4M9_9BACL</name>